<feature type="non-terminal residue" evidence="2">
    <location>
        <position position="1"/>
    </location>
</feature>
<feature type="domain" description="PAS fold-4" evidence="1">
    <location>
        <begin position="32"/>
        <end position="136"/>
    </location>
</feature>
<sequence length="139" mass="16210">NLQSFINSTTHFNKCETSNVNYTLELLEGVLKGIPDIIRVFNSDNTILFFNEAGYKFYNKTRGEVRGKKCFETLNRKKNCESCDVEKAIRTKQMIIIEKYVPEFNRFMECTYNPVLDDSGEIIFVVEQLKDITRKKDNG</sequence>
<protein>
    <submittedName>
        <fullName evidence="2">Putative PAS/PAC sensor protein</fullName>
    </submittedName>
</protein>
<dbReference type="OrthoDB" id="9763484at2"/>
<evidence type="ECO:0000313" key="2">
    <source>
        <dbReference type="EMBL" id="EET84227.1"/>
    </source>
</evidence>
<dbReference type="InterPro" id="IPR013656">
    <property type="entry name" value="PAS_4"/>
</dbReference>
<dbReference type="EMBL" id="ACVI01000194">
    <property type="protein sequence ID" value="EET84227.1"/>
    <property type="molecule type" value="Genomic_DNA"/>
</dbReference>
<dbReference type="RefSeq" id="WP_007064209.1">
    <property type="nucleotide sequence ID" value="NZ_ACVI01000194.1"/>
</dbReference>
<dbReference type="AlphaFoldDB" id="C6Q2Q8"/>
<dbReference type="SUPFAM" id="SSF55785">
    <property type="entry name" value="PYP-like sensor domain (PAS domain)"/>
    <property type="match status" value="1"/>
</dbReference>
<gene>
    <name evidence="2" type="ORF">CcarbDRAFT_5326</name>
</gene>
<comment type="caution">
    <text evidence="2">The sequence shown here is derived from an EMBL/GenBank/DDBJ whole genome shotgun (WGS) entry which is preliminary data.</text>
</comment>
<keyword evidence="3" id="KW-1185">Reference proteome</keyword>
<dbReference type="InterPro" id="IPR035965">
    <property type="entry name" value="PAS-like_dom_sf"/>
</dbReference>
<proteinExistence type="predicted"/>
<organism evidence="2 3">
    <name type="scientific">Clostridium carboxidivorans P7</name>
    <dbReference type="NCBI Taxonomy" id="536227"/>
    <lineage>
        <taxon>Bacteria</taxon>
        <taxon>Bacillati</taxon>
        <taxon>Bacillota</taxon>
        <taxon>Clostridia</taxon>
        <taxon>Eubacteriales</taxon>
        <taxon>Clostridiaceae</taxon>
        <taxon>Clostridium</taxon>
    </lineage>
</organism>
<accession>C6Q2Q8</accession>
<dbReference type="Gene3D" id="3.30.450.20">
    <property type="entry name" value="PAS domain"/>
    <property type="match status" value="1"/>
</dbReference>
<name>C6Q2Q8_9CLOT</name>
<dbReference type="InterPro" id="IPR000014">
    <property type="entry name" value="PAS"/>
</dbReference>
<evidence type="ECO:0000313" key="3">
    <source>
        <dbReference type="Proteomes" id="UP000004198"/>
    </source>
</evidence>
<dbReference type="eggNOG" id="COG3829">
    <property type="taxonomic scope" value="Bacteria"/>
</dbReference>
<dbReference type="Pfam" id="PF08448">
    <property type="entry name" value="PAS_4"/>
    <property type="match status" value="1"/>
</dbReference>
<dbReference type="Proteomes" id="UP000004198">
    <property type="component" value="Unassembled WGS sequence"/>
</dbReference>
<reference evidence="2 3" key="1">
    <citation type="submission" date="2009-06" db="EMBL/GenBank/DDBJ databases">
        <title>The draft genome of Clostridium carboxidivorans P7.</title>
        <authorList>
            <consortium name="US DOE Joint Genome Institute (JGI-PGF)"/>
            <person name="Lucas S."/>
            <person name="Copeland A."/>
            <person name="Lapidus A."/>
            <person name="Glavina del Rio T."/>
            <person name="Tice H."/>
            <person name="Bruce D."/>
            <person name="Goodwin L."/>
            <person name="Pitluck S."/>
            <person name="Larimer F."/>
            <person name="Land M.L."/>
            <person name="Hauser L."/>
            <person name="Hemme C.L."/>
        </authorList>
    </citation>
    <scope>NUCLEOTIDE SEQUENCE [LARGE SCALE GENOMIC DNA]</scope>
    <source>
        <strain evidence="2 3">P7</strain>
    </source>
</reference>
<dbReference type="NCBIfam" id="TIGR00229">
    <property type="entry name" value="sensory_box"/>
    <property type="match status" value="1"/>
</dbReference>
<evidence type="ECO:0000259" key="1">
    <source>
        <dbReference type="Pfam" id="PF08448"/>
    </source>
</evidence>